<dbReference type="GO" id="GO:0008483">
    <property type="term" value="F:transaminase activity"/>
    <property type="evidence" value="ECO:0007669"/>
    <property type="project" value="UniProtKB-KW"/>
</dbReference>
<sequence>MQTPLHHHHVALNAQLTDFAGWQMPLKYGSETTEHCTVRRDVGLFDLSHMGEIYVSGEQAVEFLNFALVSDISKVKVGKAKYTMICDPSGGAIDDLVVYRLGEKDFMVVANASNANTVAAELTHRAHGFAVSVIDRSLDTGLVAIQGPNAKTKLAKFVSMEIIDELKNYSCIETEIDSIPILLARTGYTGEDGFEIFASVDQIAKIWELFIAQQITPIGLAARDTLRLEAGMPLYGHELNLEITPIHAGLSRIVAFDKPDFIGKTALVELSSKIDRKLIGIELETRRIARAGLNLLDESGQVVGQVTSGAFSPTLGKSIAMAYLNSNIDLATAKISVDIRGNIEAAKVVTLPFYRREA</sequence>
<dbReference type="InterPro" id="IPR022903">
    <property type="entry name" value="GcvT_bac"/>
</dbReference>
<dbReference type="GO" id="GO:0005829">
    <property type="term" value="C:cytosol"/>
    <property type="evidence" value="ECO:0007669"/>
    <property type="project" value="TreeGrafter"/>
</dbReference>
<evidence type="ECO:0000256" key="4">
    <source>
        <dbReference type="ARBA" id="ARBA00022679"/>
    </source>
</evidence>
<dbReference type="Pfam" id="PF01571">
    <property type="entry name" value="GCV_T"/>
    <property type="match status" value="1"/>
</dbReference>
<evidence type="ECO:0000313" key="9">
    <source>
        <dbReference type="EMBL" id="CAB4578793.1"/>
    </source>
</evidence>
<reference evidence="9" key="1">
    <citation type="submission" date="2020-05" db="EMBL/GenBank/DDBJ databases">
        <authorList>
            <person name="Chiriac C."/>
            <person name="Salcher M."/>
            <person name="Ghai R."/>
            <person name="Kavagutti S V."/>
        </authorList>
    </citation>
    <scope>NUCLEOTIDE SEQUENCE</scope>
</reference>
<name>A0A6J6EVV1_9ZZZZ</name>
<dbReference type="InterPro" id="IPR006223">
    <property type="entry name" value="GcvT"/>
</dbReference>
<dbReference type="GO" id="GO:0006546">
    <property type="term" value="P:glycine catabolic process"/>
    <property type="evidence" value="ECO:0007669"/>
    <property type="project" value="InterPro"/>
</dbReference>
<dbReference type="PIRSF" id="PIRSF006487">
    <property type="entry name" value="GcvT"/>
    <property type="match status" value="1"/>
</dbReference>
<dbReference type="EC" id="2.1.2.10" evidence="2"/>
<dbReference type="AlphaFoldDB" id="A0A6J6EVV1"/>
<dbReference type="InterPro" id="IPR027266">
    <property type="entry name" value="TrmE/GcvT-like"/>
</dbReference>
<dbReference type="Gene3D" id="3.30.70.1400">
    <property type="entry name" value="Aminomethyltransferase beta-barrel domains"/>
    <property type="match status" value="1"/>
</dbReference>
<dbReference type="Gene3D" id="4.10.1250.10">
    <property type="entry name" value="Aminomethyltransferase fragment"/>
    <property type="match status" value="1"/>
</dbReference>
<dbReference type="FunFam" id="3.30.70.1400:FF:000001">
    <property type="entry name" value="Aminomethyltransferase"/>
    <property type="match status" value="1"/>
</dbReference>
<dbReference type="Gene3D" id="3.30.1360.120">
    <property type="entry name" value="Probable tRNA modification gtpase trme, domain 1"/>
    <property type="match status" value="1"/>
</dbReference>
<dbReference type="Gene3D" id="2.40.30.110">
    <property type="entry name" value="Aminomethyltransferase beta-barrel domains"/>
    <property type="match status" value="1"/>
</dbReference>
<evidence type="ECO:0000259" key="7">
    <source>
        <dbReference type="Pfam" id="PF01571"/>
    </source>
</evidence>
<feature type="domain" description="Aminomethyltransferase C-terminal" evidence="8">
    <location>
        <begin position="276"/>
        <end position="354"/>
    </location>
</feature>
<dbReference type="HAMAP" id="MF_00259">
    <property type="entry name" value="GcvT"/>
    <property type="match status" value="1"/>
</dbReference>
<dbReference type="Pfam" id="PF08669">
    <property type="entry name" value="GCV_T_C"/>
    <property type="match status" value="1"/>
</dbReference>
<accession>A0A6J6EVV1</accession>
<dbReference type="EMBL" id="CAEZTT010000082">
    <property type="protein sequence ID" value="CAB4578793.1"/>
    <property type="molecule type" value="Genomic_DNA"/>
</dbReference>
<evidence type="ECO:0000256" key="6">
    <source>
        <dbReference type="ARBA" id="ARBA00047665"/>
    </source>
</evidence>
<dbReference type="InterPro" id="IPR028896">
    <property type="entry name" value="GcvT/YgfZ/DmdA"/>
</dbReference>
<dbReference type="InterPro" id="IPR006222">
    <property type="entry name" value="GCVT_N"/>
</dbReference>
<comment type="similarity">
    <text evidence="1">Belongs to the GcvT family.</text>
</comment>
<organism evidence="9">
    <name type="scientific">freshwater metagenome</name>
    <dbReference type="NCBI Taxonomy" id="449393"/>
    <lineage>
        <taxon>unclassified sequences</taxon>
        <taxon>metagenomes</taxon>
        <taxon>ecological metagenomes</taxon>
    </lineage>
</organism>
<protein>
    <recommendedName>
        <fullName evidence="2">aminomethyltransferase</fullName>
        <ecNumber evidence="2">2.1.2.10</ecNumber>
    </recommendedName>
    <alternativeName>
        <fullName evidence="5">Glycine cleavage system T protein</fullName>
    </alternativeName>
</protein>
<dbReference type="InterPro" id="IPR029043">
    <property type="entry name" value="GcvT/YgfZ_C"/>
</dbReference>
<comment type="catalytic activity">
    <reaction evidence="6">
        <text>N(6)-[(R)-S(8)-aminomethyldihydrolipoyl]-L-lysyl-[protein] + (6S)-5,6,7,8-tetrahydrofolate = N(6)-[(R)-dihydrolipoyl]-L-lysyl-[protein] + (6R)-5,10-methylene-5,6,7,8-tetrahydrofolate + NH4(+)</text>
        <dbReference type="Rhea" id="RHEA:16945"/>
        <dbReference type="Rhea" id="RHEA-COMP:10475"/>
        <dbReference type="Rhea" id="RHEA-COMP:10492"/>
        <dbReference type="ChEBI" id="CHEBI:15636"/>
        <dbReference type="ChEBI" id="CHEBI:28938"/>
        <dbReference type="ChEBI" id="CHEBI:57453"/>
        <dbReference type="ChEBI" id="CHEBI:83100"/>
        <dbReference type="ChEBI" id="CHEBI:83143"/>
        <dbReference type="EC" id="2.1.2.10"/>
    </reaction>
</comment>
<evidence type="ECO:0000256" key="1">
    <source>
        <dbReference type="ARBA" id="ARBA00008609"/>
    </source>
</evidence>
<proteinExistence type="inferred from homology"/>
<dbReference type="GO" id="GO:0004047">
    <property type="term" value="F:aminomethyltransferase activity"/>
    <property type="evidence" value="ECO:0007669"/>
    <property type="project" value="UniProtKB-EC"/>
</dbReference>
<evidence type="ECO:0000256" key="5">
    <source>
        <dbReference type="ARBA" id="ARBA00031395"/>
    </source>
</evidence>
<dbReference type="NCBIfam" id="NF001567">
    <property type="entry name" value="PRK00389.1"/>
    <property type="match status" value="1"/>
</dbReference>
<feature type="domain" description="GCVT N-terminal" evidence="7">
    <location>
        <begin position="5"/>
        <end position="258"/>
    </location>
</feature>
<evidence type="ECO:0000256" key="2">
    <source>
        <dbReference type="ARBA" id="ARBA00012616"/>
    </source>
</evidence>
<dbReference type="SUPFAM" id="SSF101790">
    <property type="entry name" value="Aminomethyltransferase beta-barrel domain"/>
    <property type="match status" value="1"/>
</dbReference>
<evidence type="ECO:0000259" key="8">
    <source>
        <dbReference type="Pfam" id="PF08669"/>
    </source>
</evidence>
<dbReference type="InterPro" id="IPR013977">
    <property type="entry name" value="GcvT_C"/>
</dbReference>
<keyword evidence="4" id="KW-0808">Transferase</keyword>
<dbReference type="FunFam" id="2.40.30.110:FF:000003">
    <property type="entry name" value="Aminomethyltransferase"/>
    <property type="match status" value="1"/>
</dbReference>
<dbReference type="GO" id="GO:0005960">
    <property type="term" value="C:glycine cleavage complex"/>
    <property type="evidence" value="ECO:0007669"/>
    <property type="project" value="InterPro"/>
</dbReference>
<keyword evidence="3" id="KW-0032">Aminotransferase</keyword>
<gene>
    <name evidence="9" type="ORF">UFOPK1726_00753</name>
</gene>
<dbReference type="NCBIfam" id="TIGR00528">
    <property type="entry name" value="gcvT"/>
    <property type="match status" value="1"/>
</dbReference>
<dbReference type="PANTHER" id="PTHR43757">
    <property type="entry name" value="AMINOMETHYLTRANSFERASE"/>
    <property type="match status" value="1"/>
</dbReference>
<evidence type="ECO:0000256" key="3">
    <source>
        <dbReference type="ARBA" id="ARBA00022576"/>
    </source>
</evidence>
<dbReference type="PANTHER" id="PTHR43757:SF2">
    <property type="entry name" value="AMINOMETHYLTRANSFERASE, MITOCHONDRIAL"/>
    <property type="match status" value="1"/>
</dbReference>
<dbReference type="SUPFAM" id="SSF103025">
    <property type="entry name" value="Folate-binding domain"/>
    <property type="match status" value="1"/>
</dbReference>